<name>A0A7R8XAY2_9CRUS</name>
<dbReference type="CDD" id="cd00096">
    <property type="entry name" value="Ig"/>
    <property type="match status" value="1"/>
</dbReference>
<dbReference type="InterPro" id="IPR003599">
    <property type="entry name" value="Ig_sub"/>
</dbReference>
<evidence type="ECO:0000313" key="18">
    <source>
        <dbReference type="Proteomes" id="UP000677054"/>
    </source>
</evidence>
<dbReference type="PRINTS" id="PR01035">
    <property type="entry name" value="TCRTETA"/>
</dbReference>
<feature type="domain" description="Major facilitator superfamily (MFS) profile" evidence="15">
    <location>
        <begin position="1"/>
        <end position="362"/>
    </location>
</feature>
<evidence type="ECO:0008006" key="19">
    <source>
        <dbReference type="Google" id="ProtNLM"/>
    </source>
</evidence>
<evidence type="ECO:0000256" key="3">
    <source>
        <dbReference type="ARBA" id="ARBA00006692"/>
    </source>
</evidence>
<feature type="transmembrane region" description="Helical" evidence="12">
    <location>
        <begin position="177"/>
        <end position="200"/>
    </location>
</feature>
<evidence type="ECO:0000313" key="17">
    <source>
        <dbReference type="EMBL" id="CAD7243814.1"/>
    </source>
</evidence>
<dbReference type="Gene3D" id="1.20.1250.20">
    <property type="entry name" value="MFS general substrate transporter like domains"/>
    <property type="match status" value="1"/>
</dbReference>
<dbReference type="InterPro" id="IPR036259">
    <property type="entry name" value="MFS_trans_sf"/>
</dbReference>
<proteinExistence type="inferred from homology"/>
<evidence type="ECO:0000259" key="16">
    <source>
        <dbReference type="PROSITE" id="PS50853"/>
    </source>
</evidence>
<dbReference type="Pfam" id="PF07690">
    <property type="entry name" value="MFS_1"/>
    <property type="match status" value="1"/>
</dbReference>
<feature type="transmembrane region" description="Helical" evidence="12">
    <location>
        <begin position="141"/>
        <end position="165"/>
    </location>
</feature>
<keyword evidence="11" id="KW-0067">ATP-binding</keyword>
<evidence type="ECO:0000256" key="7">
    <source>
        <dbReference type="ARBA" id="ARBA00023136"/>
    </source>
</evidence>
<dbReference type="SUPFAM" id="SSF49265">
    <property type="entry name" value="Fibronectin type III"/>
    <property type="match status" value="2"/>
</dbReference>
<dbReference type="PROSITE" id="PS50835">
    <property type="entry name" value="IG_LIKE"/>
    <property type="match status" value="1"/>
</dbReference>
<gene>
    <name evidence="17" type="ORF">DSTB1V02_LOCUS3726</name>
</gene>
<dbReference type="Proteomes" id="UP000677054">
    <property type="component" value="Unassembled WGS sequence"/>
</dbReference>
<dbReference type="InterPro" id="IPR001245">
    <property type="entry name" value="Ser-Thr/Tyr_kinase_cat_dom"/>
</dbReference>
<feature type="transmembrane region" description="Helical" evidence="12">
    <location>
        <begin position="231"/>
        <end position="253"/>
    </location>
</feature>
<feature type="domain" description="Fibronectin type-III" evidence="16">
    <location>
        <begin position="667"/>
        <end position="775"/>
    </location>
</feature>
<dbReference type="PROSITE" id="PS00107">
    <property type="entry name" value="PROTEIN_KINASE_ATP"/>
    <property type="match status" value="1"/>
</dbReference>
<comment type="similarity">
    <text evidence="3">Belongs to the protein kinase superfamily. CAMK Ser/Thr protein kinase family.</text>
</comment>
<evidence type="ECO:0000256" key="10">
    <source>
        <dbReference type="ARBA" id="ARBA00023319"/>
    </source>
</evidence>
<organism evidence="17">
    <name type="scientific">Darwinula stevensoni</name>
    <dbReference type="NCBI Taxonomy" id="69355"/>
    <lineage>
        <taxon>Eukaryota</taxon>
        <taxon>Metazoa</taxon>
        <taxon>Ecdysozoa</taxon>
        <taxon>Arthropoda</taxon>
        <taxon>Crustacea</taxon>
        <taxon>Oligostraca</taxon>
        <taxon>Ostracoda</taxon>
        <taxon>Podocopa</taxon>
        <taxon>Podocopida</taxon>
        <taxon>Darwinulocopina</taxon>
        <taxon>Darwinuloidea</taxon>
        <taxon>Darwinulidae</taxon>
        <taxon>Darwinula</taxon>
    </lineage>
</organism>
<dbReference type="Gene3D" id="2.60.40.10">
    <property type="entry name" value="Immunoglobulins"/>
    <property type="match status" value="4"/>
</dbReference>
<dbReference type="InterPro" id="IPR000719">
    <property type="entry name" value="Prot_kinase_dom"/>
</dbReference>
<dbReference type="EMBL" id="CAJPEV010000504">
    <property type="protein sequence ID" value="CAG0885918.1"/>
    <property type="molecule type" value="Genomic_DNA"/>
</dbReference>
<feature type="transmembrane region" description="Helical" evidence="12">
    <location>
        <begin position="207"/>
        <end position="225"/>
    </location>
</feature>
<dbReference type="GO" id="GO:0016020">
    <property type="term" value="C:membrane"/>
    <property type="evidence" value="ECO:0007669"/>
    <property type="project" value="UniProtKB-SubCell"/>
</dbReference>
<dbReference type="SMART" id="SM00060">
    <property type="entry name" value="FN3"/>
    <property type="match status" value="3"/>
</dbReference>
<dbReference type="InterPro" id="IPR011009">
    <property type="entry name" value="Kinase-like_dom_sf"/>
</dbReference>
<reference evidence="17" key="1">
    <citation type="submission" date="2020-11" db="EMBL/GenBank/DDBJ databases">
        <authorList>
            <person name="Tran Van P."/>
        </authorList>
    </citation>
    <scope>NUCLEOTIDE SEQUENCE</scope>
</reference>
<feature type="transmembrane region" description="Helical" evidence="12">
    <location>
        <begin position="81"/>
        <end position="105"/>
    </location>
</feature>
<keyword evidence="5 12" id="KW-0812">Transmembrane</keyword>
<dbReference type="SUPFAM" id="SSF56112">
    <property type="entry name" value="Protein kinase-like (PK-like)"/>
    <property type="match status" value="1"/>
</dbReference>
<feature type="domain" description="Fibronectin type-III" evidence="16">
    <location>
        <begin position="465"/>
        <end position="560"/>
    </location>
</feature>
<dbReference type="Pfam" id="PF00041">
    <property type="entry name" value="fn3"/>
    <property type="match status" value="3"/>
</dbReference>
<dbReference type="SUPFAM" id="SSF48726">
    <property type="entry name" value="Immunoglobulin"/>
    <property type="match status" value="1"/>
</dbReference>
<feature type="transmembrane region" description="Helical" evidence="12">
    <location>
        <begin position="14"/>
        <end position="36"/>
    </location>
</feature>
<keyword evidence="10" id="KW-0393">Immunoglobulin domain</keyword>
<evidence type="ECO:0000256" key="5">
    <source>
        <dbReference type="ARBA" id="ARBA00022692"/>
    </source>
</evidence>
<dbReference type="PANTHER" id="PTHR23504:SF1">
    <property type="entry name" value="GH21943P-RELATED"/>
    <property type="match status" value="1"/>
</dbReference>
<feature type="domain" description="Protein kinase" evidence="13">
    <location>
        <begin position="1082"/>
        <end position="1167"/>
    </location>
</feature>
<evidence type="ECO:0000256" key="6">
    <source>
        <dbReference type="ARBA" id="ARBA00022989"/>
    </source>
</evidence>
<dbReference type="GO" id="GO:0005524">
    <property type="term" value="F:ATP binding"/>
    <property type="evidence" value="ECO:0007669"/>
    <property type="project" value="UniProtKB-UniRule"/>
</dbReference>
<comment type="subcellular location">
    <subcellularLocation>
        <location evidence="1">Membrane</location>
        <topology evidence="1">Multi-pass membrane protein</topology>
    </subcellularLocation>
    <subcellularLocation>
        <location evidence="2">Membrane</location>
        <topology evidence="2">Single-pass membrane protein</topology>
    </subcellularLocation>
</comment>
<dbReference type="InterPro" id="IPR013783">
    <property type="entry name" value="Ig-like_fold"/>
</dbReference>
<dbReference type="SMART" id="SM00409">
    <property type="entry name" value="IG"/>
    <property type="match status" value="1"/>
</dbReference>
<dbReference type="InterPro" id="IPR007110">
    <property type="entry name" value="Ig-like_dom"/>
</dbReference>
<dbReference type="InterPro" id="IPR011701">
    <property type="entry name" value="MFS"/>
</dbReference>
<dbReference type="InterPro" id="IPR036179">
    <property type="entry name" value="Ig-like_dom_sf"/>
</dbReference>
<sequence length="1167" mass="128170">MSFLQTSGIGEPSIYHALVIIFLEFFAWGLLTTPMITILNDTFPDHTFLMNGLIVGIKVSATFAASLVTSPGLGAYLVSMYGTQMVVALASAIALLDVFFILVAVPESLGEKDPSTFSSSLTWEQADPFASLRKVGNDPTIMMICLTVFLSYLPEAGEYSCFFVYLRLVIGFSPEAVALYIAVVGILSVGAQTALLGLLMKIVGPKHSIMVGLIFEMLQLIAYGFGSEIWMMWSAGVLASVSSISYPALSAFVSMHAGPDKQGLVQGMVTGMRGLCNGIGPALFGYIFYLFHVDLNGSEETSPARDHGILHGFKNATLPSSSTPSSLAPFHDTLLVPGPPFVFGAFLVICGLLVAAFIPENPKLLPTFHIPRRNSDLDIISVELEPGNVVSECSTVTMRCRVKPTSGEIYWFKVETQAGANESVTVYQLMVFQAESHDNGTYKCEASNPRGRAESFVALTVQEKPKVTLDVVKGVGKGKLFVNWTVYDGNAPLDQFYVQYMKEGGDEWVALSKRVAGSDRQVVLMGLEPSTAYVVRVQGKNAIDMGSWSEESVAVRTLTEDMTYEPEITIKASTSQSLNMAWNPPPKTIQDFVQYYELKATPLGTHDGDLHRVHEVKSGKENQYTWTHLNPGTTYQFQVKACNAYTDECGPWSKPANESTLDGRASPPMKVRVNCQSDQHGSYLHISWDPPTQSNGQMFKAEYKVFVEEKSVFLNELGEWEEAKDTNVLSAHNRSSLTIQGIPNTNYTIQVCAMSRNGQCGTKSRVTKVSECYMGPNLPKQLPRFTWMKLKSSEENQIFKVLLVRATERLGPICCYRVVIVRYGDLLGRELPYPQGISVSTYREAHNHLGQHLTGYIAEMFDSNRFPDEVIVGDGTLSVPPPQCSACYSQSYANFNEAGFSRNRRYTPNTPTSFHVVEDGPLESNSTYSGFIEVIVKTLTGDVVRKPSEYFTLLGSKDQESLVIKSKSSGSGEDEKKTGGISKESTISVVSAAAISVVALTVGSISYYRFRKEKARNIALSKEETERFLRGQPESLNPTMGLGKQAHLLPFDENWNFPPAKLKLGKVPDPKSGEFVLKVDSIAIGEVIGCGQFGYVLKAVAVGICPPEPETTVAVKRRKPHSTLENYQTHLMEVKIMSHLGMHLNVVNFLGACTKGLAHGEYLRHIV</sequence>
<dbReference type="PROSITE" id="PS50850">
    <property type="entry name" value="MFS"/>
    <property type="match status" value="1"/>
</dbReference>
<evidence type="ECO:0000256" key="11">
    <source>
        <dbReference type="PROSITE-ProRule" id="PRU10141"/>
    </source>
</evidence>
<protein>
    <recommendedName>
        <fullName evidence="19">Receptor protein-tyrosine kinase</fullName>
    </recommendedName>
</protein>
<dbReference type="OrthoDB" id="419616at2759"/>
<evidence type="ECO:0000259" key="13">
    <source>
        <dbReference type="PROSITE" id="PS50011"/>
    </source>
</evidence>
<keyword evidence="6 12" id="KW-1133">Transmembrane helix</keyword>
<feature type="binding site" evidence="11">
    <location>
        <position position="1116"/>
    </location>
    <ligand>
        <name>ATP</name>
        <dbReference type="ChEBI" id="CHEBI:30616"/>
    </ligand>
</feature>
<keyword evidence="11" id="KW-0547">Nucleotide-binding</keyword>
<dbReference type="PROSITE" id="PS50853">
    <property type="entry name" value="FN3"/>
    <property type="match status" value="3"/>
</dbReference>
<dbReference type="InterPro" id="IPR001958">
    <property type="entry name" value="Tet-R_TetA/multi-R_MdtG-like"/>
</dbReference>
<dbReference type="SUPFAM" id="SSF103473">
    <property type="entry name" value="MFS general substrate transporter"/>
    <property type="match status" value="1"/>
</dbReference>
<keyword evidence="9" id="KW-0325">Glycoprotein</keyword>
<dbReference type="GO" id="GO:0022857">
    <property type="term" value="F:transmembrane transporter activity"/>
    <property type="evidence" value="ECO:0007669"/>
    <property type="project" value="InterPro"/>
</dbReference>
<dbReference type="PANTHER" id="PTHR23504">
    <property type="entry name" value="MAJOR FACILITATOR SUPERFAMILY DOMAIN-CONTAINING PROTEIN 10"/>
    <property type="match status" value="1"/>
</dbReference>
<dbReference type="PROSITE" id="PS50011">
    <property type="entry name" value="PROTEIN_KINASE_DOM"/>
    <property type="match status" value="1"/>
</dbReference>
<evidence type="ECO:0000256" key="2">
    <source>
        <dbReference type="ARBA" id="ARBA00004167"/>
    </source>
</evidence>
<dbReference type="Pfam" id="PF13927">
    <property type="entry name" value="Ig_3"/>
    <property type="match status" value="1"/>
</dbReference>
<dbReference type="InterPro" id="IPR003961">
    <property type="entry name" value="FN3_dom"/>
</dbReference>
<feature type="domain" description="Fibronectin type-III" evidence="16">
    <location>
        <begin position="565"/>
        <end position="663"/>
    </location>
</feature>
<evidence type="ECO:0000256" key="8">
    <source>
        <dbReference type="ARBA" id="ARBA00023157"/>
    </source>
</evidence>
<dbReference type="CDD" id="cd00063">
    <property type="entry name" value="FN3"/>
    <property type="match status" value="3"/>
</dbReference>
<feature type="domain" description="Ig-like" evidence="14">
    <location>
        <begin position="362"/>
        <end position="460"/>
    </location>
</feature>
<evidence type="ECO:0000256" key="4">
    <source>
        <dbReference type="ARBA" id="ARBA00022448"/>
    </source>
</evidence>
<keyword evidence="7 12" id="KW-0472">Membrane</keyword>
<evidence type="ECO:0000256" key="1">
    <source>
        <dbReference type="ARBA" id="ARBA00004141"/>
    </source>
</evidence>
<dbReference type="InterPro" id="IPR020846">
    <property type="entry name" value="MFS_dom"/>
</dbReference>
<dbReference type="InterPro" id="IPR036116">
    <property type="entry name" value="FN3_sf"/>
</dbReference>
<dbReference type="Pfam" id="PF07714">
    <property type="entry name" value="PK_Tyr_Ser-Thr"/>
    <property type="match status" value="1"/>
</dbReference>
<feature type="transmembrane region" description="Helical" evidence="12">
    <location>
        <begin position="341"/>
        <end position="358"/>
    </location>
</feature>
<feature type="transmembrane region" description="Helical" evidence="12">
    <location>
        <begin position="986"/>
        <end position="1008"/>
    </location>
</feature>
<keyword evidence="8" id="KW-1015">Disulfide bond</keyword>
<dbReference type="EMBL" id="LR900021">
    <property type="protein sequence ID" value="CAD7243814.1"/>
    <property type="molecule type" value="Genomic_DNA"/>
</dbReference>
<dbReference type="AlphaFoldDB" id="A0A7R8XAY2"/>
<evidence type="ECO:0000259" key="15">
    <source>
        <dbReference type="PROSITE" id="PS50850"/>
    </source>
</evidence>
<evidence type="ECO:0000256" key="9">
    <source>
        <dbReference type="ARBA" id="ARBA00023180"/>
    </source>
</evidence>
<evidence type="ECO:0000256" key="12">
    <source>
        <dbReference type="SAM" id="Phobius"/>
    </source>
</evidence>
<dbReference type="InterPro" id="IPR017441">
    <property type="entry name" value="Protein_kinase_ATP_BS"/>
</dbReference>
<keyword evidence="4" id="KW-0813">Transport</keyword>
<feature type="transmembrane region" description="Helical" evidence="12">
    <location>
        <begin position="274"/>
        <end position="292"/>
    </location>
</feature>
<keyword evidence="18" id="KW-1185">Reference proteome</keyword>
<accession>A0A7R8XAY2</accession>
<dbReference type="Gene3D" id="3.30.200.20">
    <property type="entry name" value="Phosphorylase Kinase, domain 1"/>
    <property type="match status" value="1"/>
</dbReference>
<dbReference type="GO" id="GO:0004672">
    <property type="term" value="F:protein kinase activity"/>
    <property type="evidence" value="ECO:0007669"/>
    <property type="project" value="InterPro"/>
</dbReference>
<evidence type="ECO:0000259" key="14">
    <source>
        <dbReference type="PROSITE" id="PS50835"/>
    </source>
</evidence>